<comment type="caution">
    <text evidence="1">The sequence shown here is derived from an EMBL/GenBank/DDBJ whole genome shotgun (WGS) entry which is preliminary data.</text>
</comment>
<evidence type="ECO:0008006" key="3">
    <source>
        <dbReference type="Google" id="ProtNLM"/>
    </source>
</evidence>
<proteinExistence type="predicted"/>
<dbReference type="Proteomes" id="UP000245207">
    <property type="component" value="Unassembled WGS sequence"/>
</dbReference>
<protein>
    <recommendedName>
        <fullName evidence="3">Zinc finger, CCHC-type</fullName>
    </recommendedName>
</protein>
<dbReference type="OrthoDB" id="1920930at2759"/>
<accession>A0A2U1NJD8</accession>
<keyword evidence="2" id="KW-1185">Reference proteome</keyword>
<organism evidence="1 2">
    <name type="scientific">Artemisia annua</name>
    <name type="common">Sweet wormwood</name>
    <dbReference type="NCBI Taxonomy" id="35608"/>
    <lineage>
        <taxon>Eukaryota</taxon>
        <taxon>Viridiplantae</taxon>
        <taxon>Streptophyta</taxon>
        <taxon>Embryophyta</taxon>
        <taxon>Tracheophyta</taxon>
        <taxon>Spermatophyta</taxon>
        <taxon>Magnoliopsida</taxon>
        <taxon>eudicotyledons</taxon>
        <taxon>Gunneridae</taxon>
        <taxon>Pentapetalae</taxon>
        <taxon>asterids</taxon>
        <taxon>campanulids</taxon>
        <taxon>Asterales</taxon>
        <taxon>Asteraceae</taxon>
        <taxon>Asteroideae</taxon>
        <taxon>Anthemideae</taxon>
        <taxon>Artemisiinae</taxon>
        <taxon>Artemisia</taxon>
    </lineage>
</organism>
<evidence type="ECO:0000313" key="1">
    <source>
        <dbReference type="EMBL" id="PWA73634.1"/>
    </source>
</evidence>
<dbReference type="EMBL" id="PKPP01002708">
    <property type="protein sequence ID" value="PWA73634.1"/>
    <property type="molecule type" value="Genomic_DNA"/>
</dbReference>
<reference evidence="1 2" key="1">
    <citation type="journal article" date="2018" name="Mol. Plant">
        <title>The genome of Artemisia annua provides insight into the evolution of Asteraceae family and artemisinin biosynthesis.</title>
        <authorList>
            <person name="Shen Q."/>
            <person name="Zhang L."/>
            <person name="Liao Z."/>
            <person name="Wang S."/>
            <person name="Yan T."/>
            <person name="Shi P."/>
            <person name="Liu M."/>
            <person name="Fu X."/>
            <person name="Pan Q."/>
            <person name="Wang Y."/>
            <person name="Lv Z."/>
            <person name="Lu X."/>
            <person name="Zhang F."/>
            <person name="Jiang W."/>
            <person name="Ma Y."/>
            <person name="Chen M."/>
            <person name="Hao X."/>
            <person name="Li L."/>
            <person name="Tang Y."/>
            <person name="Lv G."/>
            <person name="Zhou Y."/>
            <person name="Sun X."/>
            <person name="Brodelius P.E."/>
            <person name="Rose J.K.C."/>
            <person name="Tang K."/>
        </authorList>
    </citation>
    <scope>NUCLEOTIDE SEQUENCE [LARGE SCALE GENOMIC DNA]</scope>
    <source>
        <strain evidence="2">cv. Huhao1</strain>
        <tissue evidence="1">Leaf</tissue>
    </source>
</reference>
<evidence type="ECO:0000313" key="2">
    <source>
        <dbReference type="Proteomes" id="UP000245207"/>
    </source>
</evidence>
<dbReference type="AlphaFoldDB" id="A0A2U1NJD8"/>
<gene>
    <name evidence="1" type="ORF">CTI12_AA259360</name>
</gene>
<name>A0A2U1NJD8_ARTAN</name>
<sequence length="214" mass="24211">MIPNNLAQYLQPQQAHLAAAVQAQPVQQMLQPAQYVQQAQSFVQQVRHAIMSYSYAYDSQPMGLLLECVCRISIVRLKSSQREEEAKTSFFVRSRTEEENRSDVVLSDMGQQRILISGCKRISDITYRQLRIILSAEDKENYLEHPIPVAPVATPGHPVLPEAMAAHTSWVKGSKDIAAFMLMTIFLEIQQNLTHLGAYDMLQESKSMFAQQAE</sequence>